<feature type="region of interest" description="Disordered" evidence="1">
    <location>
        <begin position="139"/>
        <end position="233"/>
    </location>
</feature>
<evidence type="ECO:0000313" key="3">
    <source>
        <dbReference type="Proteomes" id="UP001066276"/>
    </source>
</evidence>
<dbReference type="Proteomes" id="UP001066276">
    <property type="component" value="Chromosome 9"/>
</dbReference>
<protein>
    <submittedName>
        <fullName evidence="2">Uncharacterized protein</fullName>
    </submittedName>
</protein>
<comment type="caution">
    <text evidence="2">The sequence shown here is derived from an EMBL/GenBank/DDBJ whole genome shotgun (WGS) entry which is preliminary data.</text>
</comment>
<proteinExistence type="predicted"/>
<name>A0AAV7MLV3_PLEWA</name>
<evidence type="ECO:0000313" key="2">
    <source>
        <dbReference type="EMBL" id="KAJ1103735.1"/>
    </source>
</evidence>
<evidence type="ECO:0000256" key="1">
    <source>
        <dbReference type="SAM" id="MobiDB-lite"/>
    </source>
</evidence>
<reference evidence="2" key="1">
    <citation type="journal article" date="2022" name="bioRxiv">
        <title>Sequencing and chromosome-scale assembly of the giantPleurodeles waltlgenome.</title>
        <authorList>
            <person name="Brown T."/>
            <person name="Elewa A."/>
            <person name="Iarovenko S."/>
            <person name="Subramanian E."/>
            <person name="Araus A.J."/>
            <person name="Petzold A."/>
            <person name="Susuki M."/>
            <person name="Suzuki K.-i.T."/>
            <person name="Hayashi T."/>
            <person name="Toyoda A."/>
            <person name="Oliveira C."/>
            <person name="Osipova E."/>
            <person name="Leigh N.D."/>
            <person name="Simon A."/>
            <person name="Yun M.H."/>
        </authorList>
    </citation>
    <scope>NUCLEOTIDE SEQUENCE</scope>
    <source>
        <strain evidence="2">20211129_DDA</strain>
        <tissue evidence="2">Liver</tissue>
    </source>
</reference>
<feature type="compositionally biased region" description="Polar residues" evidence="1">
    <location>
        <begin position="195"/>
        <end position="215"/>
    </location>
</feature>
<gene>
    <name evidence="2" type="ORF">NDU88_001156</name>
</gene>
<organism evidence="2 3">
    <name type="scientific">Pleurodeles waltl</name>
    <name type="common">Iberian ribbed newt</name>
    <dbReference type="NCBI Taxonomy" id="8319"/>
    <lineage>
        <taxon>Eukaryota</taxon>
        <taxon>Metazoa</taxon>
        <taxon>Chordata</taxon>
        <taxon>Craniata</taxon>
        <taxon>Vertebrata</taxon>
        <taxon>Euteleostomi</taxon>
        <taxon>Amphibia</taxon>
        <taxon>Batrachia</taxon>
        <taxon>Caudata</taxon>
        <taxon>Salamandroidea</taxon>
        <taxon>Salamandridae</taxon>
        <taxon>Pleurodelinae</taxon>
        <taxon>Pleurodeles</taxon>
    </lineage>
</organism>
<sequence>MTPRKRTLRGHLFSNSQEEDVIEEMTRRWMTNWNDYGVRDIVHTMKQWDSLVQLHAATLMCNIIIQEYEDDGSSAAPGLVDLRKRASTGLPFGFFELLPLRALLEPCNGGAATWIVEHRELQRPSPALKSEHEEVRFNMSRHRRTLQQTPSSKAQTDREQGGVSQPVSRDDETWSEAMEEDGGGEHEDEPRVSIAATSGPSQRQAVAQEGETQVQREGWGPYVRGATNGSTTNFGTQFGVVNSTKQDAAELVSDPYPAQHKQGNPWFGVGFLDKASNLAPIHS</sequence>
<dbReference type="EMBL" id="JANPWB010000013">
    <property type="protein sequence ID" value="KAJ1103735.1"/>
    <property type="molecule type" value="Genomic_DNA"/>
</dbReference>
<keyword evidence="3" id="KW-1185">Reference proteome</keyword>
<dbReference type="AlphaFoldDB" id="A0AAV7MLV3"/>
<accession>A0AAV7MLV3</accession>
<feature type="compositionally biased region" description="Acidic residues" evidence="1">
    <location>
        <begin position="173"/>
        <end position="182"/>
    </location>
</feature>